<dbReference type="EMBL" id="NPDU01000080">
    <property type="protein sequence ID" value="PJZ60078.1"/>
    <property type="molecule type" value="Genomic_DNA"/>
</dbReference>
<protein>
    <submittedName>
        <fullName evidence="1">Uncharacterized protein</fullName>
    </submittedName>
</protein>
<dbReference type="Proteomes" id="UP000232188">
    <property type="component" value="Unassembled WGS sequence"/>
</dbReference>
<organism evidence="1 4">
    <name type="scientific">Leptospira adleri</name>
    <dbReference type="NCBI Taxonomy" id="2023186"/>
    <lineage>
        <taxon>Bacteria</taxon>
        <taxon>Pseudomonadati</taxon>
        <taxon>Spirochaetota</taxon>
        <taxon>Spirochaetia</taxon>
        <taxon>Leptospirales</taxon>
        <taxon>Leptospiraceae</taxon>
        <taxon>Leptospira</taxon>
    </lineage>
</organism>
<comment type="caution">
    <text evidence="1">The sequence shown here is derived from an EMBL/GenBank/DDBJ whole genome shotgun (WGS) entry which is preliminary data.</text>
</comment>
<evidence type="ECO:0000313" key="1">
    <source>
        <dbReference type="EMBL" id="PJZ53163.1"/>
    </source>
</evidence>
<dbReference type="AlphaFoldDB" id="A0A2M9YNQ3"/>
<evidence type="ECO:0000313" key="2">
    <source>
        <dbReference type="EMBL" id="PJZ60078.1"/>
    </source>
</evidence>
<accession>A0A2M9YNQ3</accession>
<keyword evidence="3" id="KW-1185">Reference proteome</keyword>
<sequence length="143" mass="16574">MEVLKDQPEESKRRKFPKDFFSELPDVATYFVRIIDNYQKRTVIKEVLKDFRGFLYLMDESIDKLYPFLKDSLREGDQVGNSVVTSTGSKTFQGRSLSTIVLKDLDKDIVEEYMSNTGLYYYKKGGMEYKLTAAMVKHCGLPP</sequence>
<evidence type="ECO:0000313" key="4">
    <source>
        <dbReference type="Proteomes" id="UP000232188"/>
    </source>
</evidence>
<dbReference type="Proteomes" id="UP000232149">
    <property type="component" value="Unassembled WGS sequence"/>
</dbReference>
<proteinExistence type="predicted"/>
<gene>
    <name evidence="2" type="ORF">CH376_20370</name>
    <name evidence="1" type="ORF">CH380_11250</name>
</gene>
<reference evidence="3 4" key="1">
    <citation type="submission" date="2017-07" db="EMBL/GenBank/DDBJ databases">
        <title>Leptospira spp. isolated from tropical soils.</title>
        <authorList>
            <person name="Thibeaux R."/>
            <person name="Iraola G."/>
            <person name="Ferres I."/>
            <person name="Bierque E."/>
            <person name="Girault D."/>
            <person name="Soupe-Gilbert M.-E."/>
            <person name="Picardeau M."/>
            <person name="Goarant C."/>
        </authorList>
    </citation>
    <scope>NUCLEOTIDE SEQUENCE [LARGE SCALE GENOMIC DNA]</scope>
    <source>
        <strain evidence="1 4">FH2-B-C1</strain>
        <strain evidence="2 3">FH2-B-D1</strain>
    </source>
</reference>
<dbReference type="EMBL" id="NPDV01000009">
    <property type="protein sequence ID" value="PJZ53163.1"/>
    <property type="molecule type" value="Genomic_DNA"/>
</dbReference>
<name>A0A2M9YNQ3_9LEPT</name>
<evidence type="ECO:0000313" key="3">
    <source>
        <dbReference type="Proteomes" id="UP000232149"/>
    </source>
</evidence>